<organism evidence="1 2">
    <name type="scientific">Prorocentrum cordatum</name>
    <dbReference type="NCBI Taxonomy" id="2364126"/>
    <lineage>
        <taxon>Eukaryota</taxon>
        <taxon>Sar</taxon>
        <taxon>Alveolata</taxon>
        <taxon>Dinophyceae</taxon>
        <taxon>Prorocentrales</taxon>
        <taxon>Prorocentraceae</taxon>
        <taxon>Prorocentrum</taxon>
    </lineage>
</organism>
<sequence length="463" mass="50116">MLLSSGGAARPSRLERVLWMNLDRRQDRAESQLAALALAGLGGLQERVSAVDGRILDVAGISTDILTAEGAKQALAPPREVRGMALTPGAVGLWLTWHGVLLRLAQGPADSGCCLVVEDDAAYVDGFLRKLGAVLEALDSFDPRWDVCAVGYIRSKSFSEPLVGDLPKEGPSGPEPAIARVARLCGASALLIRGPAAAERMLGVLFPVPPSSQWDLRLNFSGGPDGRLSMFMSADPLAAAPLSEAGDTDIQRLPEGRREELELEAHIRHALCDGVRPRMPAIARAESDQQALARALAAMDGAARDRARRALAPGGCAEAEVAELVRELETAVAACRGPPPRRRRAAWSVADRFSVSSWSNWRETHELLPFNRRQVRHPLDGARVQRAKVRVHPGCVEEFQILIDSDRARRFVPAPSGNSSWVCGPSTGVDGRNFRVDVPFGCDQMWIYWDPTGPRYVTTEVAK</sequence>
<evidence type="ECO:0000313" key="2">
    <source>
        <dbReference type="Proteomes" id="UP001189429"/>
    </source>
</evidence>
<dbReference type="Proteomes" id="UP001189429">
    <property type="component" value="Unassembled WGS sequence"/>
</dbReference>
<comment type="caution">
    <text evidence="1">The sequence shown here is derived from an EMBL/GenBank/DDBJ whole genome shotgun (WGS) entry which is preliminary data.</text>
</comment>
<gene>
    <name evidence="1" type="ORF">PCOR1329_LOCUS73987</name>
</gene>
<protein>
    <submittedName>
        <fullName evidence="1">Uncharacterized protein</fullName>
    </submittedName>
</protein>
<name>A0ABN9X6V2_9DINO</name>
<accession>A0ABN9X6V2</accession>
<proteinExistence type="predicted"/>
<dbReference type="EMBL" id="CAUYUJ010019998">
    <property type="protein sequence ID" value="CAK0895150.1"/>
    <property type="molecule type" value="Genomic_DNA"/>
</dbReference>
<evidence type="ECO:0000313" key="1">
    <source>
        <dbReference type="EMBL" id="CAK0895150.1"/>
    </source>
</evidence>
<reference evidence="1" key="1">
    <citation type="submission" date="2023-10" db="EMBL/GenBank/DDBJ databases">
        <authorList>
            <person name="Chen Y."/>
            <person name="Shah S."/>
            <person name="Dougan E. K."/>
            <person name="Thang M."/>
            <person name="Chan C."/>
        </authorList>
    </citation>
    <scope>NUCLEOTIDE SEQUENCE [LARGE SCALE GENOMIC DNA]</scope>
</reference>
<keyword evidence="2" id="KW-1185">Reference proteome</keyword>